<feature type="transmembrane region" description="Helical" evidence="6">
    <location>
        <begin position="101"/>
        <end position="122"/>
    </location>
</feature>
<feature type="transmembrane region" description="Helical" evidence="6">
    <location>
        <begin position="162"/>
        <end position="184"/>
    </location>
</feature>
<organism evidence="8 9">
    <name type="scientific">Acidovorax benzenivorans</name>
    <dbReference type="NCBI Taxonomy" id="2987520"/>
    <lineage>
        <taxon>Bacteria</taxon>
        <taxon>Pseudomonadati</taxon>
        <taxon>Pseudomonadota</taxon>
        <taxon>Betaproteobacteria</taxon>
        <taxon>Burkholderiales</taxon>
        <taxon>Comamonadaceae</taxon>
        <taxon>Acidovorax</taxon>
    </lineage>
</organism>
<dbReference type="Pfam" id="PF07690">
    <property type="entry name" value="MFS_1"/>
    <property type="match status" value="1"/>
</dbReference>
<evidence type="ECO:0000313" key="8">
    <source>
        <dbReference type="EMBL" id="MDD2179999.1"/>
    </source>
</evidence>
<keyword evidence="2" id="KW-0813">Transport</keyword>
<evidence type="ECO:0000256" key="2">
    <source>
        <dbReference type="ARBA" id="ARBA00022448"/>
    </source>
</evidence>
<evidence type="ECO:0000256" key="4">
    <source>
        <dbReference type="ARBA" id="ARBA00022989"/>
    </source>
</evidence>
<feature type="transmembrane region" description="Helical" evidence="6">
    <location>
        <begin position="435"/>
        <end position="456"/>
    </location>
</feature>
<feature type="transmembrane region" description="Helical" evidence="6">
    <location>
        <begin position="225"/>
        <end position="244"/>
    </location>
</feature>
<dbReference type="InterPro" id="IPR011701">
    <property type="entry name" value="MFS"/>
</dbReference>
<feature type="transmembrane region" description="Helical" evidence="6">
    <location>
        <begin position="264"/>
        <end position="289"/>
    </location>
</feature>
<dbReference type="PROSITE" id="PS50850">
    <property type="entry name" value="MFS"/>
    <property type="match status" value="1"/>
</dbReference>
<feature type="transmembrane region" description="Helical" evidence="6">
    <location>
        <begin position="45"/>
        <end position="65"/>
    </location>
</feature>
<keyword evidence="3 6" id="KW-0812">Transmembrane</keyword>
<feature type="transmembrane region" description="Helical" evidence="6">
    <location>
        <begin position="301"/>
        <end position="323"/>
    </location>
</feature>
<evidence type="ECO:0000256" key="6">
    <source>
        <dbReference type="SAM" id="Phobius"/>
    </source>
</evidence>
<keyword evidence="4 6" id="KW-1133">Transmembrane helix</keyword>
<dbReference type="Gene3D" id="1.20.1250.20">
    <property type="entry name" value="MFS general substrate transporter like domains"/>
    <property type="match status" value="1"/>
</dbReference>
<name>A0ABT5S242_9BURK</name>
<accession>A0ABT5S242</accession>
<dbReference type="PANTHER" id="PTHR23501:SF191">
    <property type="entry name" value="VACUOLAR BASIC AMINO ACID TRANSPORTER 4"/>
    <property type="match status" value="1"/>
</dbReference>
<dbReference type="EMBL" id="JAPCKI010000017">
    <property type="protein sequence ID" value="MDD2179999.1"/>
    <property type="molecule type" value="Genomic_DNA"/>
</dbReference>
<keyword evidence="9" id="KW-1185">Reference proteome</keyword>
<feature type="transmembrane region" description="Helical" evidence="6">
    <location>
        <begin position="330"/>
        <end position="350"/>
    </location>
</feature>
<reference evidence="8" key="1">
    <citation type="submission" date="2022-10" db="EMBL/GenBank/DDBJ databases">
        <title>Description of microaerobic benzene degrading bacteria.</title>
        <authorList>
            <person name="Bedics A."/>
            <person name="Tancsics A."/>
            <person name="Banerjee S."/>
        </authorList>
    </citation>
    <scope>NUCLEOTIDE SEQUENCE</scope>
    <source>
        <strain evidence="8">D2M1</strain>
    </source>
</reference>
<dbReference type="InterPro" id="IPR020846">
    <property type="entry name" value="MFS_dom"/>
</dbReference>
<feature type="transmembrane region" description="Helical" evidence="6">
    <location>
        <begin position="77"/>
        <end position="95"/>
    </location>
</feature>
<dbReference type="InterPro" id="IPR036259">
    <property type="entry name" value="MFS_trans_sf"/>
</dbReference>
<dbReference type="SUPFAM" id="SSF103473">
    <property type="entry name" value="MFS general substrate transporter"/>
    <property type="match status" value="1"/>
</dbReference>
<dbReference type="PANTHER" id="PTHR23501">
    <property type="entry name" value="MAJOR FACILITATOR SUPERFAMILY"/>
    <property type="match status" value="1"/>
</dbReference>
<evidence type="ECO:0000256" key="1">
    <source>
        <dbReference type="ARBA" id="ARBA00004127"/>
    </source>
</evidence>
<comment type="caution">
    <text evidence="8">The sequence shown here is derived from an EMBL/GenBank/DDBJ whole genome shotgun (WGS) entry which is preliminary data.</text>
</comment>
<evidence type="ECO:0000259" key="7">
    <source>
        <dbReference type="PROSITE" id="PS50850"/>
    </source>
</evidence>
<protein>
    <submittedName>
        <fullName evidence="8">MFS transporter</fullName>
    </submittedName>
</protein>
<evidence type="ECO:0000256" key="3">
    <source>
        <dbReference type="ARBA" id="ARBA00022692"/>
    </source>
</evidence>
<dbReference type="Gene3D" id="1.20.1720.10">
    <property type="entry name" value="Multidrug resistance protein D"/>
    <property type="match status" value="1"/>
</dbReference>
<sequence length="475" mass="49400">MRGGETWNRPVLASLVIVLTLAALDQTIASTALPAIADDLQGHRLLSWIFSVYLIASTAVIPLYGRLADRYGTRSTLLFAVGIFVVGSAACGLSRQIEELLLARCLQGLGGGGLMTLTMLAARDIAPQRRIGQVQGMLGSAYGLAALLGPLLGGWLAQEYSWRWAFLLNVPIGLVALAALFWMYRPLAKAATIAVDLIGCGLLAVFLALFLVAARGFGMAHGATVLEAVVAPALAVVVGLLFVWRELLVPGPLLPIHLFRQCVFLLNGLLSACTGVALFSVVVFMPLYWQYAVGMTAVQAGLHMLPLMAAISMSSVVGGKWLANSRQLRAMAVASALLMAGGYIGLAVSVNAANVAGILCALSVLGAGIGLAIPLSMMTVQRVAQPRDQGIATALPIMFRTAGGALGVSFLGAVLTQQLEAVRGGMGSVEGVAAAFASASGAIFWMSALPCALVSLSMLAMPRTLPAPQVLIANH</sequence>
<keyword evidence="5 6" id="KW-0472">Membrane</keyword>
<proteinExistence type="predicted"/>
<feature type="transmembrane region" description="Helical" evidence="6">
    <location>
        <begin position="397"/>
        <end position="415"/>
    </location>
</feature>
<dbReference type="RefSeq" id="WP_274113651.1">
    <property type="nucleotide sequence ID" value="NZ_JAPCKI010000017.1"/>
</dbReference>
<gene>
    <name evidence="8" type="ORF">OIN59_21380</name>
</gene>
<feature type="transmembrane region" description="Helical" evidence="6">
    <location>
        <begin position="356"/>
        <end position="376"/>
    </location>
</feature>
<feature type="transmembrane region" description="Helical" evidence="6">
    <location>
        <begin position="191"/>
        <end position="213"/>
    </location>
</feature>
<dbReference type="PRINTS" id="PR01036">
    <property type="entry name" value="TCRTETB"/>
</dbReference>
<feature type="domain" description="Major facilitator superfamily (MFS) profile" evidence="7">
    <location>
        <begin position="11"/>
        <end position="465"/>
    </location>
</feature>
<evidence type="ECO:0000313" key="9">
    <source>
        <dbReference type="Proteomes" id="UP001148932"/>
    </source>
</evidence>
<evidence type="ECO:0000256" key="5">
    <source>
        <dbReference type="ARBA" id="ARBA00023136"/>
    </source>
</evidence>
<comment type="subcellular location">
    <subcellularLocation>
        <location evidence="1">Endomembrane system</location>
        <topology evidence="1">Multi-pass membrane protein</topology>
    </subcellularLocation>
</comment>
<feature type="transmembrane region" description="Helical" evidence="6">
    <location>
        <begin position="134"/>
        <end position="156"/>
    </location>
</feature>
<dbReference type="Proteomes" id="UP001148932">
    <property type="component" value="Unassembled WGS sequence"/>
</dbReference>